<protein>
    <submittedName>
        <fullName evidence="1">Uncharacterized protein</fullName>
    </submittedName>
</protein>
<evidence type="ECO:0000313" key="2">
    <source>
        <dbReference type="Proteomes" id="UP000291343"/>
    </source>
</evidence>
<dbReference type="SMR" id="A0A482WTF2"/>
<dbReference type="Proteomes" id="UP000291343">
    <property type="component" value="Unassembled WGS sequence"/>
</dbReference>
<comment type="caution">
    <text evidence="1">The sequence shown here is derived from an EMBL/GenBank/DDBJ whole genome shotgun (WGS) entry which is preliminary data.</text>
</comment>
<dbReference type="AlphaFoldDB" id="A0A482WTF2"/>
<name>A0A482WTF2_LAOST</name>
<organism evidence="1 2">
    <name type="scientific">Laodelphax striatellus</name>
    <name type="common">Small brown planthopper</name>
    <name type="synonym">Delphax striatella</name>
    <dbReference type="NCBI Taxonomy" id="195883"/>
    <lineage>
        <taxon>Eukaryota</taxon>
        <taxon>Metazoa</taxon>
        <taxon>Ecdysozoa</taxon>
        <taxon>Arthropoda</taxon>
        <taxon>Hexapoda</taxon>
        <taxon>Insecta</taxon>
        <taxon>Pterygota</taxon>
        <taxon>Neoptera</taxon>
        <taxon>Paraneoptera</taxon>
        <taxon>Hemiptera</taxon>
        <taxon>Auchenorrhyncha</taxon>
        <taxon>Fulgoroidea</taxon>
        <taxon>Delphacidae</taxon>
        <taxon>Criomorphinae</taxon>
        <taxon>Laodelphax</taxon>
    </lineage>
</organism>
<dbReference type="InParanoid" id="A0A482WTF2"/>
<dbReference type="EMBL" id="QKKF02026398">
    <property type="protein sequence ID" value="RZF36451.1"/>
    <property type="molecule type" value="Genomic_DNA"/>
</dbReference>
<gene>
    <name evidence="1" type="ORF">LSTR_LSTR009547</name>
</gene>
<dbReference type="OrthoDB" id="641149at2759"/>
<proteinExistence type="predicted"/>
<reference evidence="1 2" key="1">
    <citation type="journal article" date="2017" name="Gigascience">
        <title>Genome sequence of the small brown planthopper, Laodelphax striatellus.</title>
        <authorList>
            <person name="Zhu J."/>
            <person name="Jiang F."/>
            <person name="Wang X."/>
            <person name="Yang P."/>
            <person name="Bao Y."/>
            <person name="Zhao W."/>
            <person name="Wang W."/>
            <person name="Lu H."/>
            <person name="Wang Q."/>
            <person name="Cui N."/>
            <person name="Li J."/>
            <person name="Chen X."/>
            <person name="Luo L."/>
            <person name="Yu J."/>
            <person name="Kang L."/>
            <person name="Cui F."/>
        </authorList>
    </citation>
    <scope>NUCLEOTIDE SEQUENCE [LARGE SCALE GENOMIC DNA]</scope>
    <source>
        <strain evidence="1">Lst14</strain>
    </source>
</reference>
<evidence type="ECO:0000313" key="1">
    <source>
        <dbReference type="EMBL" id="RZF36451.1"/>
    </source>
</evidence>
<keyword evidence="2" id="KW-1185">Reference proteome</keyword>
<sequence>MSIMVLPVGLVPQYGSFVHNGTPSVQEESWSEKTISIFDGIATGFVALKNFGLSKDAHFYSEIELDAIRVAEMHFGGKIIMCAGRHKGLGCFEAGIHLVYSAESITML</sequence>
<accession>A0A482WTF2</accession>